<dbReference type="AlphaFoldDB" id="A7F522"/>
<proteinExistence type="predicted"/>
<dbReference type="InParanoid" id="A7F522"/>
<dbReference type="RefSeq" id="XP_001586122.1">
    <property type="nucleotide sequence ID" value="XM_001586072.1"/>
</dbReference>
<evidence type="ECO:0000313" key="2">
    <source>
        <dbReference type="Proteomes" id="UP000001312"/>
    </source>
</evidence>
<dbReference type="Proteomes" id="UP000001312">
    <property type="component" value="Unassembled WGS sequence"/>
</dbReference>
<dbReference type="EMBL" id="CH476642">
    <property type="protein sequence ID" value="EDN97843.1"/>
    <property type="molecule type" value="Genomic_DNA"/>
</dbReference>
<gene>
    <name evidence="1" type="ORF">SS1G_12697</name>
</gene>
<reference evidence="2" key="1">
    <citation type="journal article" date="2011" name="PLoS Genet.">
        <title>Genomic analysis of the necrotrophic fungal pathogens Sclerotinia sclerotiorum and Botrytis cinerea.</title>
        <authorList>
            <person name="Amselem J."/>
            <person name="Cuomo C.A."/>
            <person name="van Kan J.A."/>
            <person name="Viaud M."/>
            <person name="Benito E.P."/>
            <person name="Couloux A."/>
            <person name="Coutinho P.M."/>
            <person name="de Vries R.P."/>
            <person name="Dyer P.S."/>
            <person name="Fillinger S."/>
            <person name="Fournier E."/>
            <person name="Gout L."/>
            <person name="Hahn M."/>
            <person name="Kohn L."/>
            <person name="Lapalu N."/>
            <person name="Plummer K.M."/>
            <person name="Pradier J.M."/>
            <person name="Quevillon E."/>
            <person name="Sharon A."/>
            <person name="Simon A."/>
            <person name="ten Have A."/>
            <person name="Tudzynski B."/>
            <person name="Tudzynski P."/>
            <person name="Wincker P."/>
            <person name="Andrew M."/>
            <person name="Anthouard V."/>
            <person name="Beever R.E."/>
            <person name="Beffa R."/>
            <person name="Benoit I."/>
            <person name="Bouzid O."/>
            <person name="Brault B."/>
            <person name="Chen Z."/>
            <person name="Choquer M."/>
            <person name="Collemare J."/>
            <person name="Cotton P."/>
            <person name="Danchin E.G."/>
            <person name="Da Silva C."/>
            <person name="Gautier A."/>
            <person name="Giraud C."/>
            <person name="Giraud T."/>
            <person name="Gonzalez C."/>
            <person name="Grossetete S."/>
            <person name="Guldener U."/>
            <person name="Henrissat B."/>
            <person name="Howlett B.J."/>
            <person name="Kodira C."/>
            <person name="Kretschmer M."/>
            <person name="Lappartient A."/>
            <person name="Leroch M."/>
            <person name="Levis C."/>
            <person name="Mauceli E."/>
            <person name="Neuveglise C."/>
            <person name="Oeser B."/>
            <person name="Pearson M."/>
            <person name="Poulain J."/>
            <person name="Poussereau N."/>
            <person name="Quesneville H."/>
            <person name="Rascle C."/>
            <person name="Schumacher J."/>
            <person name="Segurens B."/>
            <person name="Sexton A."/>
            <person name="Silva E."/>
            <person name="Sirven C."/>
            <person name="Soanes D.M."/>
            <person name="Talbot N.J."/>
            <person name="Templeton M."/>
            <person name="Yandava C."/>
            <person name="Yarden O."/>
            <person name="Zeng Q."/>
            <person name="Rollins J.A."/>
            <person name="Lebrun M.H."/>
            <person name="Dickman M."/>
        </authorList>
    </citation>
    <scope>NUCLEOTIDE SEQUENCE [LARGE SCALE GENOMIC DNA]</scope>
    <source>
        <strain evidence="2">ATCC 18683 / 1980 / Ss-1</strain>
    </source>
</reference>
<protein>
    <submittedName>
        <fullName evidence="1">Uncharacterized protein</fullName>
    </submittedName>
</protein>
<organism evidence="1 2">
    <name type="scientific">Sclerotinia sclerotiorum (strain ATCC 18683 / 1980 / Ss-1)</name>
    <name type="common">White mold</name>
    <name type="synonym">Whetzelinia sclerotiorum</name>
    <dbReference type="NCBI Taxonomy" id="665079"/>
    <lineage>
        <taxon>Eukaryota</taxon>
        <taxon>Fungi</taxon>
        <taxon>Dikarya</taxon>
        <taxon>Ascomycota</taxon>
        <taxon>Pezizomycotina</taxon>
        <taxon>Leotiomycetes</taxon>
        <taxon>Helotiales</taxon>
        <taxon>Sclerotiniaceae</taxon>
        <taxon>Sclerotinia</taxon>
    </lineage>
</organism>
<sequence length="64" mass="7171">MTALDPGLLMHEGELAVLTELSLACQERGWGKMAIVNLVGLCVAMNFTDVYEPRLQYRSKDCRL</sequence>
<name>A7F522_SCLS1</name>
<evidence type="ECO:0000313" key="1">
    <source>
        <dbReference type="EMBL" id="EDN97843.1"/>
    </source>
</evidence>
<accession>A7F522</accession>
<dbReference type="GeneID" id="5482250"/>
<dbReference type="KEGG" id="ssl:SS1G_12697"/>
<keyword evidence="2" id="KW-1185">Reference proteome</keyword>